<organism evidence="1">
    <name type="scientific">Siphoviridae sp. ctnFV5</name>
    <dbReference type="NCBI Taxonomy" id="2823600"/>
    <lineage>
        <taxon>Viruses</taxon>
        <taxon>Duplodnaviria</taxon>
        <taxon>Heunggongvirae</taxon>
        <taxon>Uroviricota</taxon>
        <taxon>Caudoviricetes</taxon>
    </lineage>
</organism>
<protein>
    <submittedName>
        <fullName evidence="1">Excisionase</fullName>
    </submittedName>
</protein>
<dbReference type="InterPro" id="IPR009061">
    <property type="entry name" value="DNA-bd_dom_put_sf"/>
</dbReference>
<dbReference type="Gene3D" id="1.10.1660.10">
    <property type="match status" value="1"/>
</dbReference>
<proteinExistence type="predicted"/>
<accession>A0A8S5L719</accession>
<evidence type="ECO:0000313" key="1">
    <source>
        <dbReference type="EMBL" id="DAD65694.1"/>
    </source>
</evidence>
<sequence length="115" mass="13262">MLSRVERINDDINALFASEREELWAMQGVVPNTVDLMAMAIERYEDSKRAKRLLRVPEVAEYLGVSDYIVRTWLTSGVLKNENLAGGQSLISVKQLEDLKEKEPNKILRKMKRNK</sequence>
<dbReference type="EMBL" id="BK014647">
    <property type="protein sequence ID" value="DAD65694.1"/>
    <property type="molecule type" value="Genomic_DNA"/>
</dbReference>
<reference evidence="1" key="1">
    <citation type="journal article" date="2021" name="Proc. Natl. Acad. Sci. U.S.A.">
        <title>A Catalog of Tens of Thousands of Viruses from Human Metagenomes Reveals Hidden Associations with Chronic Diseases.</title>
        <authorList>
            <person name="Tisza M.J."/>
            <person name="Buck C.B."/>
        </authorList>
    </citation>
    <scope>NUCLEOTIDE SEQUENCE</scope>
    <source>
        <strain evidence="1">CtnFV5</strain>
    </source>
</reference>
<name>A0A8S5L719_9CAUD</name>
<dbReference type="SUPFAM" id="SSF46955">
    <property type="entry name" value="Putative DNA-binding domain"/>
    <property type="match status" value="1"/>
</dbReference>